<dbReference type="InParanoid" id="A0A0C3IQT6"/>
<dbReference type="Proteomes" id="UP000054217">
    <property type="component" value="Unassembled WGS sequence"/>
</dbReference>
<protein>
    <submittedName>
        <fullName evidence="1">Uncharacterized protein</fullName>
    </submittedName>
</protein>
<dbReference type="OrthoDB" id="10579024at2759"/>
<dbReference type="EMBL" id="KN832006">
    <property type="protein sequence ID" value="KIN99297.1"/>
    <property type="molecule type" value="Genomic_DNA"/>
</dbReference>
<reference evidence="2" key="2">
    <citation type="submission" date="2015-01" db="EMBL/GenBank/DDBJ databases">
        <title>Evolutionary Origins and Diversification of the Mycorrhizal Mutualists.</title>
        <authorList>
            <consortium name="DOE Joint Genome Institute"/>
            <consortium name="Mycorrhizal Genomics Consortium"/>
            <person name="Kohler A."/>
            <person name="Kuo A."/>
            <person name="Nagy L.G."/>
            <person name="Floudas D."/>
            <person name="Copeland A."/>
            <person name="Barry K.W."/>
            <person name="Cichocki N."/>
            <person name="Veneault-Fourrey C."/>
            <person name="LaButti K."/>
            <person name="Lindquist E.A."/>
            <person name="Lipzen A."/>
            <person name="Lundell T."/>
            <person name="Morin E."/>
            <person name="Murat C."/>
            <person name="Riley R."/>
            <person name="Ohm R."/>
            <person name="Sun H."/>
            <person name="Tunlid A."/>
            <person name="Henrissat B."/>
            <person name="Grigoriev I.V."/>
            <person name="Hibbett D.S."/>
            <person name="Martin F."/>
        </authorList>
    </citation>
    <scope>NUCLEOTIDE SEQUENCE [LARGE SCALE GENOMIC DNA]</scope>
    <source>
        <strain evidence="2">Marx 270</strain>
    </source>
</reference>
<dbReference type="HOGENOM" id="CLU_1886604_0_0_1"/>
<name>A0A0C3IQT6_PISTI</name>
<accession>A0A0C3IQT6</accession>
<reference evidence="1 2" key="1">
    <citation type="submission" date="2014-04" db="EMBL/GenBank/DDBJ databases">
        <authorList>
            <consortium name="DOE Joint Genome Institute"/>
            <person name="Kuo A."/>
            <person name="Kohler A."/>
            <person name="Costa M.D."/>
            <person name="Nagy L.G."/>
            <person name="Floudas D."/>
            <person name="Copeland A."/>
            <person name="Barry K.W."/>
            <person name="Cichocki N."/>
            <person name="Veneault-Fourrey C."/>
            <person name="LaButti K."/>
            <person name="Lindquist E.A."/>
            <person name="Lipzen A."/>
            <person name="Lundell T."/>
            <person name="Morin E."/>
            <person name="Murat C."/>
            <person name="Sun H."/>
            <person name="Tunlid A."/>
            <person name="Henrissat B."/>
            <person name="Grigoriev I.V."/>
            <person name="Hibbett D.S."/>
            <person name="Martin F."/>
            <person name="Nordberg H.P."/>
            <person name="Cantor M.N."/>
            <person name="Hua S.X."/>
        </authorList>
    </citation>
    <scope>NUCLEOTIDE SEQUENCE [LARGE SCALE GENOMIC DNA]</scope>
    <source>
        <strain evidence="1 2">Marx 270</strain>
    </source>
</reference>
<keyword evidence="2" id="KW-1185">Reference proteome</keyword>
<organism evidence="1 2">
    <name type="scientific">Pisolithus tinctorius Marx 270</name>
    <dbReference type="NCBI Taxonomy" id="870435"/>
    <lineage>
        <taxon>Eukaryota</taxon>
        <taxon>Fungi</taxon>
        <taxon>Dikarya</taxon>
        <taxon>Basidiomycota</taxon>
        <taxon>Agaricomycotina</taxon>
        <taxon>Agaricomycetes</taxon>
        <taxon>Agaricomycetidae</taxon>
        <taxon>Boletales</taxon>
        <taxon>Sclerodermatineae</taxon>
        <taxon>Pisolithaceae</taxon>
        <taxon>Pisolithus</taxon>
    </lineage>
</organism>
<sequence>MRLVASLLAIEGSQHSHRRPKTCFDFCHRSAGKAMSRITDRSQSCSTTPALLLVPHSSLVDRLNEEQDVSHLSSILPSSHGITRMCRSHYRWSTLLGKMDHHLFARKCRTTLLAMSRTTNHNATLSFPHTSLLPP</sequence>
<evidence type="ECO:0000313" key="2">
    <source>
        <dbReference type="Proteomes" id="UP000054217"/>
    </source>
</evidence>
<dbReference type="AlphaFoldDB" id="A0A0C3IQT6"/>
<gene>
    <name evidence="1" type="ORF">M404DRAFT_815801</name>
</gene>
<evidence type="ECO:0000313" key="1">
    <source>
        <dbReference type="EMBL" id="KIN99297.1"/>
    </source>
</evidence>
<proteinExistence type="predicted"/>